<dbReference type="EMBL" id="LR216287">
    <property type="protein sequence ID" value="VFJ12402.1"/>
    <property type="molecule type" value="Genomic_DNA"/>
</dbReference>
<dbReference type="RefSeq" id="WP_134482546.1">
    <property type="nucleotide sequence ID" value="NZ_LR216287.1"/>
</dbReference>
<keyword evidence="2" id="KW-1185">Reference proteome</keyword>
<dbReference type="KEGG" id="nfn:NFRAN_0081"/>
<name>A0A484I7Z2_9ARCH</name>
<evidence type="ECO:0000313" key="2">
    <source>
        <dbReference type="Proteomes" id="UP000294299"/>
    </source>
</evidence>
<proteinExistence type="predicted"/>
<reference evidence="1 2" key="1">
    <citation type="submission" date="2019-02" db="EMBL/GenBank/DDBJ databases">
        <authorList>
            <person name="Lehtovirta-Morley E L."/>
        </authorList>
    </citation>
    <scope>NUCLEOTIDE SEQUENCE [LARGE SCALE GENOMIC DNA]</scope>
    <source>
        <strain evidence="1">NFRAN1</strain>
    </source>
</reference>
<dbReference type="Proteomes" id="UP000294299">
    <property type="component" value="Chromosome NFRAN"/>
</dbReference>
<accession>A0A484I7Z2</accession>
<evidence type="ECO:0000313" key="1">
    <source>
        <dbReference type="EMBL" id="VFJ12402.1"/>
    </source>
</evidence>
<sequence length="73" mass="8279">MTSSEFFDIDSPLGGSVIEDKASIYLDEDIPLCDDCKNIVLQPYLDNKLFCTKCKGAYDLIMELSRSRIPKQQ</sequence>
<dbReference type="AlphaFoldDB" id="A0A484I7Z2"/>
<organism evidence="1 2">
    <name type="scientific">Candidatus Nitrosocosmicus franklandianus</name>
    <dbReference type="NCBI Taxonomy" id="1798806"/>
    <lineage>
        <taxon>Archaea</taxon>
        <taxon>Nitrososphaerota</taxon>
        <taxon>Nitrososphaeria</taxon>
        <taxon>Nitrososphaerales</taxon>
        <taxon>Nitrososphaeraceae</taxon>
        <taxon>Candidatus Nitrosocosmicus</taxon>
    </lineage>
</organism>
<protein>
    <submittedName>
        <fullName evidence="1">Uncharacterized protein</fullName>
    </submittedName>
</protein>
<gene>
    <name evidence="1" type="ORF">NFRAN_0081</name>
</gene>
<dbReference type="GeneID" id="39419675"/>